<protein>
    <recommendedName>
        <fullName evidence="8">ATP-binding protein</fullName>
    </recommendedName>
</protein>
<evidence type="ECO:0000256" key="1">
    <source>
        <dbReference type="SAM" id="SignalP"/>
    </source>
</evidence>
<dbReference type="Proteomes" id="UP000093226">
    <property type="component" value="Unassembled WGS sequence"/>
</dbReference>
<comment type="caution">
    <text evidence="3">The sequence shown here is derived from an EMBL/GenBank/DDBJ whole genome shotgun (WGS) entry which is preliminary data.</text>
</comment>
<accession>A0A1B9DZD4</accession>
<dbReference type="EMBL" id="FNEO01000003">
    <property type="protein sequence ID" value="SDJ41200.1"/>
    <property type="molecule type" value="Genomic_DNA"/>
</dbReference>
<dbReference type="EMBL" id="BJVF01000003">
    <property type="protein sequence ID" value="GEL11337.1"/>
    <property type="molecule type" value="Genomic_DNA"/>
</dbReference>
<dbReference type="EMBL" id="LVEO01000001">
    <property type="protein sequence ID" value="OCB75040.1"/>
    <property type="molecule type" value="Genomic_DNA"/>
</dbReference>
<reference evidence="4 6" key="3">
    <citation type="submission" date="2016-10" db="EMBL/GenBank/DDBJ databases">
        <authorList>
            <person name="Varghese N."/>
            <person name="Submissions S."/>
        </authorList>
    </citation>
    <scope>NUCLEOTIDE SEQUENCE [LARGE SCALE GENOMIC DNA]</scope>
    <source>
        <strain evidence="4 6">Gm-149</strain>
    </source>
</reference>
<dbReference type="Proteomes" id="UP000182367">
    <property type="component" value="Unassembled WGS sequence"/>
</dbReference>
<dbReference type="AlphaFoldDB" id="A0A1B9DZD4"/>
<dbReference type="Proteomes" id="UP000321579">
    <property type="component" value="Unassembled WGS sequence"/>
</dbReference>
<reference evidence="3" key="2">
    <citation type="submission" date="2016-03" db="EMBL/GenBank/DDBJ databases">
        <authorList>
            <person name="Ploux O."/>
        </authorList>
    </citation>
    <scope>NUCLEOTIDE SEQUENCE</scope>
    <source>
        <strain evidence="3">NBRC 105008</strain>
    </source>
</reference>
<evidence type="ECO:0000313" key="3">
    <source>
        <dbReference type="EMBL" id="OCB75040.1"/>
    </source>
</evidence>
<evidence type="ECO:0008006" key="8">
    <source>
        <dbReference type="Google" id="ProtNLM"/>
    </source>
</evidence>
<evidence type="ECO:0000313" key="6">
    <source>
        <dbReference type="Proteomes" id="UP000182367"/>
    </source>
</evidence>
<reference evidence="5" key="1">
    <citation type="submission" date="2016-03" db="EMBL/GenBank/DDBJ databases">
        <title>Draft genome sequence of Paenibacillus glacialis DSM 22343.</title>
        <authorList>
            <person name="Shin S.-K."/>
            <person name="Yi H."/>
        </authorList>
    </citation>
    <scope>NUCLEOTIDE SEQUENCE [LARGE SCALE GENOMIC DNA]</scope>
    <source>
        <strain evidence="5">NBRC 105008</strain>
    </source>
</reference>
<evidence type="ECO:0000313" key="5">
    <source>
        <dbReference type="Proteomes" id="UP000093226"/>
    </source>
</evidence>
<dbReference type="OrthoDB" id="2987994at2"/>
<evidence type="ECO:0000313" key="4">
    <source>
        <dbReference type="EMBL" id="SDJ41200.1"/>
    </source>
</evidence>
<evidence type="ECO:0000313" key="2">
    <source>
        <dbReference type="EMBL" id="GEL11337.1"/>
    </source>
</evidence>
<feature type="signal peptide" evidence="1">
    <location>
        <begin position="1"/>
        <end position="21"/>
    </location>
</feature>
<reference evidence="2 7" key="4">
    <citation type="submission" date="2019-07" db="EMBL/GenBank/DDBJ databases">
        <title>Whole genome shotgun sequence of Flavobacterium glycines NBRC 105008.</title>
        <authorList>
            <person name="Hosoyama A."/>
            <person name="Uohara A."/>
            <person name="Ohji S."/>
            <person name="Ichikawa N."/>
        </authorList>
    </citation>
    <scope>NUCLEOTIDE SEQUENCE [LARGE SCALE GENOMIC DNA]</scope>
    <source>
        <strain evidence="2 7">NBRC 105008</strain>
    </source>
</reference>
<evidence type="ECO:0000313" key="7">
    <source>
        <dbReference type="Proteomes" id="UP000321579"/>
    </source>
</evidence>
<feature type="chain" id="PRO_5044556292" description="ATP-binding protein" evidence="1">
    <location>
        <begin position="22"/>
        <end position="270"/>
    </location>
</feature>
<dbReference type="RefSeq" id="WP_066323814.1">
    <property type="nucleotide sequence ID" value="NZ_BJVF01000003.1"/>
</dbReference>
<proteinExistence type="predicted"/>
<sequence length="270" mass="30918">MKIIRFISILLFINNPLLCLAQDYSLKDFIACPIPKRLSKEWYEFNRASDRKFIFSLKNGKIQIDKFKSNSNVIFDIPNGKLIGINKGEWGGGLFFKAKDSTKQFFVNGKNMNEIRPSSFISLMYDENDPLAKILKESKRIKGGNVSFIFKFNDSICFMGGLAHMGDNYGNLYKLQSTDNSFIISKAIKLGSSPDAMYIYKDILYIAGNKGFYMIDKNWQVTTVFDELFWQGLRPTSVLVLDKKNVFVTIVGGYVKINPENKKMTLYKAK</sequence>
<organism evidence="3 5">
    <name type="scientific">Flavobacterium glycines</name>
    <dbReference type="NCBI Taxonomy" id="551990"/>
    <lineage>
        <taxon>Bacteria</taxon>
        <taxon>Pseudomonadati</taxon>
        <taxon>Bacteroidota</taxon>
        <taxon>Flavobacteriia</taxon>
        <taxon>Flavobacteriales</taxon>
        <taxon>Flavobacteriaceae</taxon>
        <taxon>Flavobacterium</taxon>
    </lineage>
</organism>
<dbReference type="STRING" id="551990.SAMN05192550_2038"/>
<name>A0A1B9DZD4_9FLAO</name>
<gene>
    <name evidence="3" type="ORF">FBGL_00815</name>
    <name evidence="2" type="ORF">FGL01_20760</name>
    <name evidence="4" type="ORF">SAMN05192550_2038</name>
</gene>
<keyword evidence="1" id="KW-0732">Signal</keyword>
<keyword evidence="6" id="KW-1185">Reference proteome</keyword>